<sequence>MAPKHRRALVVILVATVAVAGTIVITTWNRQKTQPAPAGDELETAIMQPYGWSGSKSIGTRFTDGLIHLRISPNNAEPIKIISVTPIMDNDTTLRVVGVLARVVPDMLPAGHEVGWFQQDKEFPPADHDNSGGIDPRGLLVQNSERGDDFSVEFQIGYDVVGNGKTSRSGVEVVYQYQGKTRRFVIPSHLSICAPASVKCSPEDD</sequence>
<reference evidence="1" key="1">
    <citation type="submission" date="2021-01" db="EMBL/GenBank/DDBJ databases">
        <title>Whole genome shotgun sequence of Actinoplanes siamensis NBRC 109076.</title>
        <authorList>
            <person name="Komaki H."/>
            <person name="Tamura T."/>
        </authorList>
    </citation>
    <scope>NUCLEOTIDE SEQUENCE</scope>
    <source>
        <strain evidence="1">NBRC 109076</strain>
    </source>
</reference>
<organism evidence="1 2">
    <name type="scientific">Actinoplanes siamensis</name>
    <dbReference type="NCBI Taxonomy" id="1223317"/>
    <lineage>
        <taxon>Bacteria</taxon>
        <taxon>Bacillati</taxon>
        <taxon>Actinomycetota</taxon>
        <taxon>Actinomycetes</taxon>
        <taxon>Micromonosporales</taxon>
        <taxon>Micromonosporaceae</taxon>
        <taxon>Actinoplanes</taxon>
    </lineage>
</organism>
<protein>
    <submittedName>
        <fullName evidence="1">Uncharacterized protein</fullName>
    </submittedName>
</protein>
<evidence type="ECO:0000313" key="1">
    <source>
        <dbReference type="EMBL" id="GIF09021.1"/>
    </source>
</evidence>
<dbReference type="EMBL" id="BOMW01000072">
    <property type="protein sequence ID" value="GIF09021.1"/>
    <property type="molecule type" value="Genomic_DNA"/>
</dbReference>
<gene>
    <name evidence="1" type="ORF">Asi03nite_65590</name>
</gene>
<keyword evidence="2" id="KW-1185">Reference proteome</keyword>
<dbReference type="AlphaFoldDB" id="A0A919TN30"/>
<name>A0A919TN30_9ACTN</name>
<accession>A0A919TN30</accession>
<proteinExistence type="predicted"/>
<evidence type="ECO:0000313" key="2">
    <source>
        <dbReference type="Proteomes" id="UP000629619"/>
    </source>
</evidence>
<comment type="caution">
    <text evidence="1">The sequence shown here is derived from an EMBL/GenBank/DDBJ whole genome shotgun (WGS) entry which is preliminary data.</text>
</comment>
<dbReference type="Proteomes" id="UP000629619">
    <property type="component" value="Unassembled WGS sequence"/>
</dbReference>
<dbReference type="RefSeq" id="WP_203684354.1">
    <property type="nucleotide sequence ID" value="NZ_BOMW01000072.1"/>
</dbReference>